<keyword evidence="3" id="KW-0813">Transport</keyword>
<feature type="transmembrane region" description="Helical" evidence="8">
    <location>
        <begin position="126"/>
        <end position="144"/>
    </location>
</feature>
<evidence type="ECO:0000256" key="6">
    <source>
        <dbReference type="ARBA" id="ARBA00022989"/>
    </source>
</evidence>
<dbReference type="OrthoDB" id="554695at2"/>
<feature type="transmembrane region" description="Helical" evidence="8">
    <location>
        <begin position="96"/>
        <end position="114"/>
    </location>
</feature>
<dbReference type="Proteomes" id="UP000077469">
    <property type="component" value="Chromosome"/>
</dbReference>
<evidence type="ECO:0000313" key="9">
    <source>
        <dbReference type="EMBL" id="AJC74447.1"/>
    </source>
</evidence>
<dbReference type="PANTHER" id="PTHR30269">
    <property type="entry name" value="TRANSMEMBRANE PROTEIN YFCA"/>
    <property type="match status" value="1"/>
</dbReference>
<evidence type="ECO:0000256" key="4">
    <source>
        <dbReference type="ARBA" id="ARBA00022475"/>
    </source>
</evidence>
<evidence type="ECO:0000256" key="7">
    <source>
        <dbReference type="ARBA" id="ARBA00023136"/>
    </source>
</evidence>
<dbReference type="RefSeq" id="WP_031502582.1">
    <property type="nucleotide sequence ID" value="NC_022795.1"/>
</dbReference>
<comment type="subcellular location">
    <subcellularLocation>
        <location evidence="1 8">Cell membrane</location>
        <topology evidence="1 8">Multi-pass membrane protein</topology>
    </subcellularLocation>
</comment>
<keyword evidence="4 8" id="KW-1003">Cell membrane</keyword>
<dbReference type="AlphaFoldDB" id="A0A0X1KSZ5"/>
<dbReference type="EMBL" id="CP007141">
    <property type="protein sequence ID" value="AJC74447.1"/>
    <property type="molecule type" value="Genomic_DNA"/>
</dbReference>
<organism evidence="9 10">
    <name type="scientific">Pseudothermotoga hypogea DSM 11164 = NBRC 106472</name>
    <dbReference type="NCBI Taxonomy" id="1123384"/>
    <lineage>
        <taxon>Bacteria</taxon>
        <taxon>Thermotogati</taxon>
        <taxon>Thermotogota</taxon>
        <taxon>Thermotogae</taxon>
        <taxon>Thermotogales</taxon>
        <taxon>Thermotogaceae</taxon>
        <taxon>Pseudothermotoga</taxon>
    </lineage>
</organism>
<keyword evidence="7 8" id="KW-0472">Membrane</keyword>
<evidence type="ECO:0000256" key="3">
    <source>
        <dbReference type="ARBA" id="ARBA00022448"/>
    </source>
</evidence>
<name>A0A0X1KSZ5_9THEM</name>
<keyword evidence="5 8" id="KW-0812">Transmembrane</keyword>
<feature type="transmembrane region" description="Helical" evidence="8">
    <location>
        <begin position="174"/>
        <end position="191"/>
    </location>
</feature>
<feature type="transmembrane region" description="Helical" evidence="8">
    <location>
        <begin position="197"/>
        <end position="217"/>
    </location>
</feature>
<dbReference type="GO" id="GO:0005886">
    <property type="term" value="C:plasma membrane"/>
    <property type="evidence" value="ECO:0007669"/>
    <property type="project" value="UniProtKB-SubCell"/>
</dbReference>
<dbReference type="KEGG" id="phy:AJ81_09945"/>
<protein>
    <recommendedName>
        <fullName evidence="8">Probable membrane transporter protein</fullName>
    </recommendedName>
</protein>
<evidence type="ECO:0000256" key="2">
    <source>
        <dbReference type="ARBA" id="ARBA00009142"/>
    </source>
</evidence>
<keyword evidence="6 8" id="KW-1133">Transmembrane helix</keyword>
<evidence type="ECO:0000313" key="10">
    <source>
        <dbReference type="Proteomes" id="UP000077469"/>
    </source>
</evidence>
<feature type="transmembrane region" description="Helical" evidence="8">
    <location>
        <begin position="224"/>
        <end position="241"/>
    </location>
</feature>
<keyword evidence="10" id="KW-1185">Reference proteome</keyword>
<dbReference type="PaxDb" id="1123384-AJ81_09945"/>
<evidence type="ECO:0000256" key="1">
    <source>
        <dbReference type="ARBA" id="ARBA00004651"/>
    </source>
</evidence>
<reference evidence="9 10" key="1">
    <citation type="submission" date="2014-01" db="EMBL/GenBank/DDBJ databases">
        <title>Genome sequencing of Thermotog hypogea.</title>
        <authorList>
            <person name="Zhang X."/>
            <person name="Alvare G."/>
            <person name="Fristensky B."/>
            <person name="Chen L."/>
            <person name="Suen T."/>
            <person name="Chen Q."/>
            <person name="Ma K."/>
        </authorList>
    </citation>
    <scope>NUCLEOTIDE SEQUENCE [LARGE SCALE GENOMIC DNA]</scope>
    <source>
        <strain evidence="9 10">DSM 11164</strain>
    </source>
</reference>
<evidence type="ECO:0000256" key="5">
    <source>
        <dbReference type="ARBA" id="ARBA00022692"/>
    </source>
</evidence>
<dbReference type="InterPro" id="IPR002781">
    <property type="entry name" value="TM_pro_TauE-like"/>
</dbReference>
<dbReference type="InterPro" id="IPR052017">
    <property type="entry name" value="TSUP"/>
</dbReference>
<evidence type="ECO:0000256" key="8">
    <source>
        <dbReference type="RuleBase" id="RU363041"/>
    </source>
</evidence>
<dbReference type="STRING" id="1123384.AJ81_09945"/>
<dbReference type="Pfam" id="PF01925">
    <property type="entry name" value="TauE"/>
    <property type="match status" value="1"/>
</dbReference>
<proteinExistence type="inferred from homology"/>
<dbReference type="PATRIC" id="fig|1123384.7.peg.1996"/>
<sequence length="242" mass="25797">MLYFLVFLSGIASGFLNVVGGGGSLITLPLLTLLGMDLSIANGTNRIAILMQNITAVRSFYKDKVLPVKLSLLCAIPATIGSIAGTYVVVNIPQTLLKKIVGVLLLVMAFFIIAKPSMWSGQKKERLNVALIVLAFFGIGFYGGFIQAGVGFFFVFFTAVLLGLDLVKNNALKVFIVLLYTPFSLLIFLLNGKVQPLAGVILGAGSMIGAQLGAKFAVKKGVNWLRYILLATVVASGVSYLI</sequence>
<comment type="similarity">
    <text evidence="2 8">Belongs to the 4-toluene sulfonate uptake permease (TSUP) (TC 2.A.102) family.</text>
</comment>
<accession>A0A0X1KSZ5</accession>
<feature type="transmembrane region" description="Helical" evidence="8">
    <location>
        <begin position="70"/>
        <end position="90"/>
    </location>
</feature>
<gene>
    <name evidence="9" type="ORF">AJ81_09945</name>
</gene>
<dbReference type="PANTHER" id="PTHR30269:SF0">
    <property type="entry name" value="MEMBRANE TRANSPORTER PROTEIN YFCA-RELATED"/>
    <property type="match status" value="1"/>
</dbReference>